<dbReference type="Proteomes" id="UP000296049">
    <property type="component" value="Unassembled WGS sequence"/>
</dbReference>
<protein>
    <submittedName>
        <fullName evidence="2">Uncharacterized protein</fullName>
    </submittedName>
</protein>
<name>R0LQF0_ANAPL</name>
<feature type="compositionally biased region" description="Basic and acidic residues" evidence="1">
    <location>
        <begin position="23"/>
        <end position="44"/>
    </location>
</feature>
<feature type="region of interest" description="Disordered" evidence="1">
    <location>
        <begin position="227"/>
        <end position="286"/>
    </location>
</feature>
<dbReference type="AlphaFoldDB" id="R0LQF0"/>
<feature type="region of interest" description="Disordered" evidence="1">
    <location>
        <begin position="20"/>
        <end position="44"/>
    </location>
</feature>
<evidence type="ECO:0000313" key="2">
    <source>
        <dbReference type="EMBL" id="EOB07934.1"/>
    </source>
</evidence>
<reference evidence="3" key="1">
    <citation type="journal article" date="2013" name="Nat. Genet.">
        <title>The duck genome and transcriptome provide insight into an avian influenza virus reservoir species.</title>
        <authorList>
            <person name="Huang Y."/>
            <person name="Li Y."/>
            <person name="Burt D.W."/>
            <person name="Chen H."/>
            <person name="Zhang Y."/>
            <person name="Qian W."/>
            <person name="Kim H."/>
            <person name="Gan S."/>
            <person name="Zhao Y."/>
            <person name="Li J."/>
            <person name="Yi K."/>
            <person name="Feng H."/>
            <person name="Zhu P."/>
            <person name="Li B."/>
            <person name="Liu Q."/>
            <person name="Fairley S."/>
            <person name="Magor K.E."/>
            <person name="Du Z."/>
            <person name="Hu X."/>
            <person name="Goodman L."/>
            <person name="Tafer H."/>
            <person name="Vignal A."/>
            <person name="Lee T."/>
            <person name="Kim K.W."/>
            <person name="Sheng Z."/>
            <person name="An Y."/>
            <person name="Searle S."/>
            <person name="Herrero J."/>
            <person name="Groenen M.A."/>
            <person name="Crooijmans R.P."/>
            <person name="Faraut T."/>
            <person name="Cai Q."/>
            <person name="Webster R.G."/>
            <person name="Aldridge J.R."/>
            <person name="Warren W.C."/>
            <person name="Bartschat S."/>
            <person name="Kehr S."/>
            <person name="Marz M."/>
            <person name="Stadler P.F."/>
            <person name="Smith J."/>
            <person name="Kraus R.H."/>
            <person name="Zhao Y."/>
            <person name="Ren L."/>
            <person name="Fei J."/>
            <person name="Morisson M."/>
            <person name="Kaiser P."/>
            <person name="Griffin D.K."/>
            <person name="Rao M."/>
            <person name="Pitel F."/>
            <person name="Wang J."/>
            <person name="Li N."/>
        </authorList>
    </citation>
    <scope>NUCLEOTIDE SEQUENCE [LARGE SCALE GENOMIC DNA]</scope>
</reference>
<organism evidence="2 3">
    <name type="scientific">Anas platyrhynchos</name>
    <name type="common">Mallard</name>
    <name type="synonym">Anas boschas</name>
    <dbReference type="NCBI Taxonomy" id="8839"/>
    <lineage>
        <taxon>Eukaryota</taxon>
        <taxon>Metazoa</taxon>
        <taxon>Chordata</taxon>
        <taxon>Craniata</taxon>
        <taxon>Vertebrata</taxon>
        <taxon>Euteleostomi</taxon>
        <taxon>Archelosauria</taxon>
        <taxon>Archosauria</taxon>
        <taxon>Dinosauria</taxon>
        <taxon>Saurischia</taxon>
        <taxon>Theropoda</taxon>
        <taxon>Coelurosauria</taxon>
        <taxon>Aves</taxon>
        <taxon>Neognathae</taxon>
        <taxon>Galloanserae</taxon>
        <taxon>Anseriformes</taxon>
        <taxon>Anatidae</taxon>
        <taxon>Anatinae</taxon>
        <taxon>Anas</taxon>
    </lineage>
</organism>
<keyword evidence="3" id="KW-1185">Reference proteome</keyword>
<proteinExistence type="predicted"/>
<evidence type="ECO:0000313" key="3">
    <source>
        <dbReference type="Proteomes" id="UP000296049"/>
    </source>
</evidence>
<feature type="compositionally biased region" description="Basic and acidic residues" evidence="1">
    <location>
        <begin position="264"/>
        <end position="273"/>
    </location>
</feature>
<gene>
    <name evidence="2" type="ORF">Anapl_08518</name>
</gene>
<evidence type="ECO:0000256" key="1">
    <source>
        <dbReference type="SAM" id="MobiDB-lite"/>
    </source>
</evidence>
<sequence>MKAMPGDIAGIRNKCTRNRVRKRQDNVHPDGLRRTEEAEKRLEKGSMQAAADLQGCQEISKGLCAAIRSGPLKSDEICQPGLSVPQARKEQSVRISTMLLPVFPCKKLVSVPHMQTTNHTETNVYYCNDNYFLVKLCLPQLAMSLRRSGLCPATRWSRGSTSPPDAEFCIRELCNRKRSTNDDETQGLAVNTKALVRSSGAVGDGKLKTHISTQTPAYQRARLYGKVGNQSLSNPKESVKRSRVKSSSGELPGQHCTASQQHLQPERDSFSERKRLKGISSESKNKDFRHQLKSAASLLHCSCSRAGHCSPDTGTSSESWQQDLSMLLHHFQRVSFVGPHCVASSIKFGEDLAQKALLGSCLEDSVFPTDVQKGTAEPSPKEVEPWQEPGHGFDPAAMAVHREMPCSWLNPCKHPREISRKVESQPYTQGVYLQVQELHW</sequence>
<accession>R0LQF0</accession>
<dbReference type="EMBL" id="KB742483">
    <property type="protein sequence ID" value="EOB07934.1"/>
    <property type="molecule type" value="Genomic_DNA"/>
</dbReference>